<dbReference type="VEuPathDB" id="FungiDB:FMAN_12106"/>
<name>A0A1L7TRL4_FUSMA</name>
<reference evidence="3" key="1">
    <citation type="journal article" date="2016" name="Genome Biol. Evol.">
        <title>Comparative 'omics' of the Fusarium fujikuroi species complex highlights differences in genetic potential and metabolite synthesis.</title>
        <authorList>
            <person name="Niehaus E.-M."/>
            <person name="Muensterkoetter M."/>
            <person name="Proctor R.H."/>
            <person name="Brown D.W."/>
            <person name="Sharon A."/>
            <person name="Idan Y."/>
            <person name="Oren-Young L."/>
            <person name="Sieber C.M."/>
            <person name="Novak O."/>
            <person name="Pencik A."/>
            <person name="Tarkowska D."/>
            <person name="Hromadova K."/>
            <person name="Freeman S."/>
            <person name="Maymon M."/>
            <person name="Elazar M."/>
            <person name="Youssef S.A."/>
            <person name="El-Shabrawy E.S.M."/>
            <person name="Shalaby A.B.A."/>
            <person name="Houterman P."/>
            <person name="Brock N.L."/>
            <person name="Burkhardt I."/>
            <person name="Tsavkelova E.A."/>
            <person name="Dickschat J.S."/>
            <person name="Galuszka P."/>
            <person name="Gueldener U."/>
            <person name="Tudzynski B."/>
        </authorList>
    </citation>
    <scope>NUCLEOTIDE SEQUENCE [LARGE SCALE GENOMIC DNA]</scope>
    <source>
        <strain evidence="3">MRC7560</strain>
    </source>
</reference>
<organism evidence="2 3">
    <name type="scientific">Fusarium mangiferae</name>
    <name type="common">Mango malformation disease fungus</name>
    <dbReference type="NCBI Taxonomy" id="192010"/>
    <lineage>
        <taxon>Eukaryota</taxon>
        <taxon>Fungi</taxon>
        <taxon>Dikarya</taxon>
        <taxon>Ascomycota</taxon>
        <taxon>Pezizomycotina</taxon>
        <taxon>Sordariomycetes</taxon>
        <taxon>Hypocreomycetidae</taxon>
        <taxon>Hypocreales</taxon>
        <taxon>Nectriaceae</taxon>
        <taxon>Fusarium</taxon>
        <taxon>Fusarium fujikuroi species complex</taxon>
    </lineage>
</organism>
<comment type="caution">
    <text evidence="2">The sequence shown here is derived from an EMBL/GenBank/DDBJ whole genome shotgun (WGS) entry which is preliminary data.</text>
</comment>
<accession>A0A1L7TRL4</accession>
<dbReference type="AlphaFoldDB" id="A0A1L7TRL4"/>
<proteinExistence type="predicted"/>
<feature type="compositionally biased region" description="Basic and acidic residues" evidence="1">
    <location>
        <begin position="1"/>
        <end position="10"/>
    </location>
</feature>
<protein>
    <submittedName>
        <fullName evidence="2">Uncharacterized protein</fullName>
    </submittedName>
</protein>
<dbReference type="GeneID" id="65091356"/>
<evidence type="ECO:0000313" key="3">
    <source>
        <dbReference type="Proteomes" id="UP000184255"/>
    </source>
</evidence>
<dbReference type="RefSeq" id="XP_041684852.1">
    <property type="nucleotide sequence ID" value="XM_041834604.1"/>
</dbReference>
<feature type="compositionally biased region" description="Polar residues" evidence="1">
    <location>
        <begin position="16"/>
        <end position="28"/>
    </location>
</feature>
<evidence type="ECO:0000313" key="2">
    <source>
        <dbReference type="EMBL" id="CVK97937.1"/>
    </source>
</evidence>
<feature type="region of interest" description="Disordered" evidence="1">
    <location>
        <begin position="1"/>
        <end position="28"/>
    </location>
</feature>
<sequence>MRKDQSRRLETPPSSPCHTNTHQGTPPFTTLNGSFTTSLPKNKTNVIWASGDSAHFEESPTGSNRCVTYRLATEPGTDRLSPVPILVTGTAPVLGTWYVPPNQGLPAMFKVQARLDGRDWILSTDNTKVTSQNMVNVAVQNMSLLQPVFDIPMCIAGDWARAI</sequence>
<dbReference type="EMBL" id="FCQH01000009">
    <property type="protein sequence ID" value="CVK97937.1"/>
    <property type="molecule type" value="Genomic_DNA"/>
</dbReference>
<gene>
    <name evidence="2" type="ORF">FMAN_12106</name>
</gene>
<dbReference type="Proteomes" id="UP000184255">
    <property type="component" value="Unassembled WGS sequence"/>
</dbReference>
<evidence type="ECO:0000256" key="1">
    <source>
        <dbReference type="SAM" id="MobiDB-lite"/>
    </source>
</evidence>
<keyword evidence="3" id="KW-1185">Reference proteome</keyword>